<keyword evidence="2" id="KW-0732">Signal</keyword>
<feature type="region of interest" description="Disordered" evidence="1">
    <location>
        <begin position="121"/>
        <end position="147"/>
    </location>
</feature>
<dbReference type="PROSITE" id="PS51257">
    <property type="entry name" value="PROKAR_LIPOPROTEIN"/>
    <property type="match status" value="1"/>
</dbReference>
<dbReference type="InterPro" id="IPR032258">
    <property type="entry name" value="DUF5061"/>
</dbReference>
<evidence type="ECO:0008006" key="4">
    <source>
        <dbReference type="Google" id="ProtNLM"/>
    </source>
</evidence>
<dbReference type="EMBL" id="FLUQ01000005">
    <property type="protein sequence ID" value="SBW08995.1"/>
    <property type="molecule type" value="Genomic_DNA"/>
</dbReference>
<protein>
    <recommendedName>
        <fullName evidence="4">Lipoprotein</fullName>
    </recommendedName>
</protein>
<accession>A0A212KBU6</accession>
<organism evidence="3">
    <name type="scientific">uncultured delta proteobacterium</name>
    <dbReference type="NCBI Taxonomy" id="34034"/>
    <lineage>
        <taxon>Bacteria</taxon>
        <taxon>Deltaproteobacteria</taxon>
        <taxon>environmental samples</taxon>
    </lineage>
</organism>
<feature type="compositionally biased region" description="Low complexity" evidence="1">
    <location>
        <begin position="137"/>
        <end position="147"/>
    </location>
</feature>
<sequence length="147" mass="15516">MEFCQKLRMLPIMLLCAASSGCAFFTAPDPVLPTRVYSPVEQFILSRTPGTSGAVGTVSDPAFGDNLRIVLEQEYLSGAGETCRRASLFSSRGEAEVVVMCRGASGLWTMAPRVWGIGLPPAATPPAETPDSREPEAPSSSIPSPAI</sequence>
<reference evidence="3" key="1">
    <citation type="submission" date="2016-04" db="EMBL/GenBank/DDBJ databases">
        <authorList>
            <person name="Evans L.H."/>
            <person name="Alamgir A."/>
            <person name="Owens N."/>
            <person name="Weber N.D."/>
            <person name="Virtaneva K."/>
            <person name="Barbian K."/>
            <person name="Babar A."/>
            <person name="Rosenke K."/>
        </authorList>
    </citation>
    <scope>NUCLEOTIDE SEQUENCE</scope>
    <source>
        <strain evidence="3">86</strain>
    </source>
</reference>
<dbReference type="Pfam" id="PF16587">
    <property type="entry name" value="DUF5061"/>
    <property type="match status" value="1"/>
</dbReference>
<proteinExistence type="predicted"/>
<evidence type="ECO:0000256" key="2">
    <source>
        <dbReference type="SAM" id="SignalP"/>
    </source>
</evidence>
<evidence type="ECO:0000313" key="3">
    <source>
        <dbReference type="EMBL" id="SBW08995.1"/>
    </source>
</evidence>
<feature type="chain" id="PRO_5012668217" description="Lipoprotein" evidence="2">
    <location>
        <begin position="24"/>
        <end position="147"/>
    </location>
</feature>
<dbReference type="AlphaFoldDB" id="A0A212KBU6"/>
<evidence type="ECO:0000256" key="1">
    <source>
        <dbReference type="SAM" id="MobiDB-lite"/>
    </source>
</evidence>
<gene>
    <name evidence="3" type="ORF">KL86DPRO_50039</name>
</gene>
<name>A0A212KBU6_9DELT</name>
<feature type="signal peptide" evidence="2">
    <location>
        <begin position="1"/>
        <end position="23"/>
    </location>
</feature>